<gene>
    <name evidence="2" type="ORF">MNBD_GAMMA19-2343</name>
</gene>
<evidence type="ECO:0000313" key="2">
    <source>
        <dbReference type="EMBL" id="VAX00960.1"/>
    </source>
</evidence>
<evidence type="ECO:0008006" key="3">
    <source>
        <dbReference type="Google" id="ProtNLM"/>
    </source>
</evidence>
<protein>
    <recommendedName>
        <fullName evidence="3">Autotransporter domain-containing protein</fullName>
    </recommendedName>
</protein>
<reference evidence="2" key="1">
    <citation type="submission" date="2018-06" db="EMBL/GenBank/DDBJ databases">
        <authorList>
            <person name="Zhirakovskaya E."/>
        </authorList>
    </citation>
    <scope>NUCLEOTIDE SEQUENCE</scope>
</reference>
<name>A0A3B1ARW2_9ZZZZ</name>
<organism evidence="2">
    <name type="scientific">hydrothermal vent metagenome</name>
    <dbReference type="NCBI Taxonomy" id="652676"/>
    <lineage>
        <taxon>unclassified sequences</taxon>
        <taxon>metagenomes</taxon>
        <taxon>ecological metagenomes</taxon>
    </lineage>
</organism>
<feature type="region of interest" description="Disordered" evidence="1">
    <location>
        <begin position="1"/>
        <end position="22"/>
    </location>
</feature>
<dbReference type="AlphaFoldDB" id="A0A3B1ARW2"/>
<feature type="compositionally biased region" description="Low complexity" evidence="1">
    <location>
        <begin position="7"/>
        <end position="22"/>
    </location>
</feature>
<evidence type="ECO:0000256" key="1">
    <source>
        <dbReference type="SAM" id="MobiDB-lite"/>
    </source>
</evidence>
<accession>A0A3B1ARW2</accession>
<feature type="non-terminal residue" evidence="2">
    <location>
        <position position="1"/>
    </location>
</feature>
<proteinExistence type="predicted"/>
<sequence length="164" mass="18043">YLEDTTSVQGLQSLGSGSQGAQSANLSSSALPLSNELFLRKRAQMDFGYKTAKSLISATLYDERRELLVSNDNQQLRGGTVSWRWRFAARTTMLLRFRGLKSEYPDGTGGRVGANLRSTDINFSRKMGRSVEGSVMARSTSQDGLAGGRSYDEKRLSVGVKWGF</sequence>
<dbReference type="EMBL" id="UOFV01000229">
    <property type="protein sequence ID" value="VAX00960.1"/>
    <property type="molecule type" value="Genomic_DNA"/>
</dbReference>